<comment type="similarity">
    <text evidence="2">Belongs to the ABC transporter superfamily.</text>
</comment>
<keyword evidence="4" id="KW-1003">Cell membrane</keyword>
<dbReference type="EMBL" id="QUBR01000002">
    <property type="protein sequence ID" value="REK70956.1"/>
    <property type="molecule type" value="Genomic_DNA"/>
</dbReference>
<evidence type="ECO:0000256" key="3">
    <source>
        <dbReference type="ARBA" id="ARBA00022448"/>
    </source>
</evidence>
<dbReference type="InterPro" id="IPR003439">
    <property type="entry name" value="ABC_transporter-like_ATP-bd"/>
</dbReference>
<keyword evidence="7" id="KW-0472">Membrane</keyword>
<evidence type="ECO:0000256" key="7">
    <source>
        <dbReference type="ARBA" id="ARBA00023136"/>
    </source>
</evidence>
<feature type="domain" description="ABC transporter" evidence="8">
    <location>
        <begin position="358"/>
        <end position="606"/>
    </location>
</feature>
<dbReference type="OrthoDB" id="5357528at2"/>
<dbReference type="NCBIfam" id="NF008453">
    <property type="entry name" value="PRK11308.1"/>
    <property type="match status" value="2"/>
</dbReference>
<dbReference type="CDD" id="cd03257">
    <property type="entry name" value="ABC_NikE_OppD_transporters"/>
    <property type="match status" value="2"/>
</dbReference>
<evidence type="ECO:0000256" key="6">
    <source>
        <dbReference type="ARBA" id="ARBA00022840"/>
    </source>
</evidence>
<dbReference type="Gene3D" id="3.40.50.300">
    <property type="entry name" value="P-loop containing nucleotide triphosphate hydrolases"/>
    <property type="match status" value="2"/>
</dbReference>
<keyword evidence="10" id="KW-1185">Reference proteome</keyword>
<dbReference type="AlphaFoldDB" id="A0A371P646"/>
<dbReference type="InterPro" id="IPR003593">
    <property type="entry name" value="AAA+_ATPase"/>
</dbReference>
<dbReference type="NCBIfam" id="NF007739">
    <property type="entry name" value="PRK10419.1"/>
    <property type="match status" value="2"/>
</dbReference>
<name>A0A371P646_9ACTN</name>
<keyword evidence="3" id="KW-0813">Transport</keyword>
<dbReference type="GO" id="GO:0015833">
    <property type="term" value="P:peptide transport"/>
    <property type="evidence" value="ECO:0007669"/>
    <property type="project" value="InterPro"/>
</dbReference>
<protein>
    <submittedName>
        <fullName evidence="9">ABC transporter ATP-binding protein</fullName>
    </submittedName>
</protein>
<evidence type="ECO:0000313" key="9">
    <source>
        <dbReference type="EMBL" id="REK70956.1"/>
    </source>
</evidence>
<dbReference type="SUPFAM" id="SSF52540">
    <property type="entry name" value="P-loop containing nucleoside triphosphate hydrolases"/>
    <property type="match status" value="2"/>
</dbReference>
<dbReference type="PROSITE" id="PS50893">
    <property type="entry name" value="ABC_TRANSPORTER_2"/>
    <property type="match status" value="2"/>
</dbReference>
<gene>
    <name evidence="9" type="ORF">DX116_17940</name>
</gene>
<dbReference type="RefSeq" id="WP_119705541.1">
    <property type="nucleotide sequence ID" value="NZ_JBHSOI010000002.1"/>
</dbReference>
<dbReference type="GO" id="GO:0005524">
    <property type="term" value="F:ATP binding"/>
    <property type="evidence" value="ECO:0007669"/>
    <property type="project" value="UniProtKB-KW"/>
</dbReference>
<dbReference type="InterPro" id="IPR050388">
    <property type="entry name" value="ABC_Ni/Peptide_Import"/>
</dbReference>
<evidence type="ECO:0000256" key="4">
    <source>
        <dbReference type="ARBA" id="ARBA00022475"/>
    </source>
</evidence>
<organism evidence="9 10">
    <name type="scientific">Aeromicrobium endophyticum</name>
    <dbReference type="NCBI Taxonomy" id="2292704"/>
    <lineage>
        <taxon>Bacteria</taxon>
        <taxon>Bacillati</taxon>
        <taxon>Actinomycetota</taxon>
        <taxon>Actinomycetes</taxon>
        <taxon>Propionibacteriales</taxon>
        <taxon>Nocardioidaceae</taxon>
        <taxon>Aeromicrobium</taxon>
    </lineage>
</organism>
<dbReference type="Pfam" id="PF00005">
    <property type="entry name" value="ABC_tran"/>
    <property type="match status" value="2"/>
</dbReference>
<dbReference type="Proteomes" id="UP000265581">
    <property type="component" value="Unassembled WGS sequence"/>
</dbReference>
<feature type="domain" description="ABC transporter" evidence="8">
    <location>
        <begin position="17"/>
        <end position="264"/>
    </location>
</feature>
<dbReference type="GO" id="GO:0005886">
    <property type="term" value="C:plasma membrane"/>
    <property type="evidence" value="ECO:0007669"/>
    <property type="project" value="UniProtKB-SubCell"/>
</dbReference>
<evidence type="ECO:0000259" key="8">
    <source>
        <dbReference type="PROSITE" id="PS50893"/>
    </source>
</evidence>
<evidence type="ECO:0000256" key="5">
    <source>
        <dbReference type="ARBA" id="ARBA00022741"/>
    </source>
</evidence>
<evidence type="ECO:0000313" key="10">
    <source>
        <dbReference type="Proteomes" id="UP000265581"/>
    </source>
</evidence>
<dbReference type="Pfam" id="PF08352">
    <property type="entry name" value="oligo_HPY"/>
    <property type="match status" value="2"/>
</dbReference>
<proteinExistence type="inferred from homology"/>
<reference evidence="9 10" key="1">
    <citation type="submission" date="2018-08" db="EMBL/GenBank/DDBJ databases">
        <title>Aeromicrobium sp. M2KJ-4, whole genome shotgun sequence.</title>
        <authorList>
            <person name="Tuo L."/>
        </authorList>
    </citation>
    <scope>NUCLEOTIDE SEQUENCE [LARGE SCALE GENOMIC DNA]</scope>
    <source>
        <strain evidence="9 10">M2KJ-4</strain>
    </source>
</reference>
<evidence type="ECO:0000256" key="2">
    <source>
        <dbReference type="ARBA" id="ARBA00005417"/>
    </source>
</evidence>
<dbReference type="PROSITE" id="PS00211">
    <property type="entry name" value="ABC_TRANSPORTER_1"/>
    <property type="match status" value="2"/>
</dbReference>
<dbReference type="GO" id="GO:0016887">
    <property type="term" value="F:ATP hydrolysis activity"/>
    <property type="evidence" value="ECO:0007669"/>
    <property type="project" value="InterPro"/>
</dbReference>
<comment type="subcellular location">
    <subcellularLocation>
        <location evidence="1">Cell membrane</location>
        <topology evidence="1">Peripheral membrane protein</topology>
    </subcellularLocation>
</comment>
<keyword evidence="5" id="KW-0547">Nucleotide-binding</keyword>
<dbReference type="PANTHER" id="PTHR43297">
    <property type="entry name" value="OLIGOPEPTIDE TRANSPORT ATP-BINDING PROTEIN APPD"/>
    <property type="match status" value="1"/>
</dbReference>
<dbReference type="PANTHER" id="PTHR43297:SF2">
    <property type="entry name" value="DIPEPTIDE TRANSPORT ATP-BINDING PROTEIN DPPD"/>
    <property type="match status" value="1"/>
</dbReference>
<accession>A0A371P646</accession>
<keyword evidence="6 9" id="KW-0067">ATP-binding</keyword>
<sequence>MSVESSKPSKGAAETVLEVEGLHVHAGSGASSRLLVDDVSFTLSRGRTLGIVGESGSGKSMSARALVGLLPDGVTATGSVRFHGTEMIGMTERALRSMRGAKISLLLQDPFTMINPLQTVGATLAESLPADVRRSKKVRRQEVAARLREVGLDADVARRHPFQLSGGMRQRVAIAAALASDPEVLLADEPTTALDVTTQAEVLALLGRLQRERNMALLLITHDLQVAFDVCDEIQVVYAGSVIERAPADELSRRPSHPYSHGLMLSDLAGDAYIGRLVSIPGSVPPADSVRERCGFADRCEWARDECRQERPPLRPVAAGHQSACLRIEEIGAELAGRRAQVLAPVDPPAVPDAGPLLRVEGLGKTYRTSSMMGRATSSVALGSVSLSIAAGESLGVVGESGSGKTTLARSLLGLVTPDAGSIELAGRQIADYRRLSRVDLAAVRHDVQVVFQDPYASLNPMRTIGSALSEALQYRRDEARPTSVPALLERVGLPGSYASRRPSALSGGERQRVAIARAMAVAPRLLICDEPVAALDVSVQAQILELLREVRRDEGVALLFITHDLAVVRQVTDRVVVLYRGDIVEQGRTADVLDDPEHEYTRTLVDSTPGRHAIDPR</sequence>
<dbReference type="InterPro" id="IPR013563">
    <property type="entry name" value="Oligopep_ABC_C"/>
</dbReference>
<comment type="caution">
    <text evidence="9">The sequence shown here is derived from an EMBL/GenBank/DDBJ whole genome shotgun (WGS) entry which is preliminary data.</text>
</comment>
<dbReference type="InterPro" id="IPR017871">
    <property type="entry name" value="ABC_transporter-like_CS"/>
</dbReference>
<dbReference type="InterPro" id="IPR027417">
    <property type="entry name" value="P-loop_NTPase"/>
</dbReference>
<evidence type="ECO:0000256" key="1">
    <source>
        <dbReference type="ARBA" id="ARBA00004202"/>
    </source>
</evidence>
<dbReference type="NCBIfam" id="TIGR01727">
    <property type="entry name" value="oligo_HPY"/>
    <property type="match status" value="1"/>
</dbReference>
<dbReference type="SMART" id="SM00382">
    <property type="entry name" value="AAA"/>
    <property type="match status" value="2"/>
</dbReference>
<dbReference type="FunFam" id="3.40.50.300:FF:000016">
    <property type="entry name" value="Oligopeptide ABC transporter ATP-binding component"/>
    <property type="match status" value="1"/>
</dbReference>